<reference evidence="4" key="1">
    <citation type="journal article" date="2023" name="Arch. Microbiol.">
        <title>Desulfoferula mesophilus gen. nov. sp. nov., a mesophilic sulfate-reducing bacterium isolated from a brackish lake sediment.</title>
        <authorList>
            <person name="Watanabe T."/>
            <person name="Yabe T."/>
            <person name="Tsuji J.M."/>
            <person name="Fukui M."/>
        </authorList>
    </citation>
    <scope>NUCLEOTIDE SEQUENCE [LARGE SCALE GENOMIC DNA]</scope>
    <source>
        <strain evidence="4">12FAK</strain>
    </source>
</reference>
<proteinExistence type="predicted"/>
<feature type="signal peptide" evidence="2">
    <location>
        <begin position="1"/>
        <end position="32"/>
    </location>
</feature>
<dbReference type="InterPro" id="IPR010520">
    <property type="entry name" value="FrsA-like"/>
</dbReference>
<dbReference type="AlphaFoldDB" id="A0AAU9EGY3"/>
<dbReference type="PANTHER" id="PTHR22946:SF12">
    <property type="entry name" value="CONIDIAL PIGMENT BIOSYNTHESIS PROTEIN AYG1 (AFU_ORTHOLOGUE AFUA_2G17550)"/>
    <property type="match status" value="1"/>
</dbReference>
<keyword evidence="3" id="KW-0645">Protease</keyword>
<keyword evidence="1" id="KW-0378">Hydrolase</keyword>
<dbReference type="KEGG" id="dmp:FAK_34770"/>
<dbReference type="GO" id="GO:0004177">
    <property type="term" value="F:aminopeptidase activity"/>
    <property type="evidence" value="ECO:0007669"/>
    <property type="project" value="UniProtKB-KW"/>
</dbReference>
<gene>
    <name evidence="3" type="ORF">FAK_34770</name>
</gene>
<dbReference type="Gene3D" id="3.40.50.1820">
    <property type="entry name" value="alpha/beta hydrolase"/>
    <property type="match status" value="1"/>
</dbReference>
<dbReference type="EMBL" id="AP028679">
    <property type="protein sequence ID" value="BEQ16411.1"/>
    <property type="molecule type" value="Genomic_DNA"/>
</dbReference>
<keyword evidence="4" id="KW-1185">Reference proteome</keyword>
<evidence type="ECO:0000313" key="3">
    <source>
        <dbReference type="EMBL" id="BEQ16411.1"/>
    </source>
</evidence>
<protein>
    <submittedName>
        <fullName evidence="3">Dipeptidyl aminopeptidase</fullName>
    </submittedName>
</protein>
<evidence type="ECO:0000313" key="4">
    <source>
        <dbReference type="Proteomes" id="UP001366166"/>
    </source>
</evidence>
<dbReference type="RefSeq" id="WP_338602189.1">
    <property type="nucleotide sequence ID" value="NZ_AP028679.1"/>
</dbReference>
<organism evidence="3 4">
    <name type="scientific">Desulfoferula mesophila</name>
    <dbReference type="NCBI Taxonomy" id="3058419"/>
    <lineage>
        <taxon>Bacteria</taxon>
        <taxon>Pseudomonadati</taxon>
        <taxon>Thermodesulfobacteriota</taxon>
        <taxon>Desulfarculia</taxon>
        <taxon>Desulfarculales</taxon>
        <taxon>Desulfarculaceae</taxon>
        <taxon>Desulfoferula</taxon>
    </lineage>
</organism>
<dbReference type="PANTHER" id="PTHR22946">
    <property type="entry name" value="DIENELACTONE HYDROLASE DOMAIN-CONTAINING PROTEIN-RELATED"/>
    <property type="match status" value="1"/>
</dbReference>
<sequence length="437" mass="48002">MYLQPIARRCAGWTGALLLAALLALGVGPAGAEQAGGQLDQQKKTYDAHRPYVTYHFKDAEMDFGLEWVLGSTSMGGCEIGEAFYAAGGIKDGDPASWQEQWEALAGRVEAKGREFLAAGHRISAREALIRATNYYRTALVSMMPDNPKFKQLGQRLRADFKQAAELFDPPMVYFEVTCDGAKLPGYYRPVAKDGKKRPTLIMIGGGETFAEELYTYIAPAAIKRGYNFLTVDLPGQGMLPLEGKFFRRDAEVPLVKVLDYALSRPEVDPARVAMYGISGGGYFVPRAASVDRRIKAAVLNSAVGDQYTLFKDMPNSKATPQEIAEWSPFKRATAGVVSWRWGLGATDIHGLAEANRGWTVDPAKVECPVLILIGAGEYANQTVKKQQQEFLAKLPNPNKKLVVTPEDLGASSHCIGENRSLMSEIVFNWLDDTFKE</sequence>
<keyword evidence="2" id="KW-0732">Signal</keyword>
<accession>A0AAU9EGY3</accession>
<evidence type="ECO:0000256" key="1">
    <source>
        <dbReference type="ARBA" id="ARBA00022801"/>
    </source>
</evidence>
<dbReference type="Gene3D" id="1.20.1440.110">
    <property type="entry name" value="acylaminoacyl peptidase"/>
    <property type="match status" value="1"/>
</dbReference>
<dbReference type="InterPro" id="IPR029058">
    <property type="entry name" value="AB_hydrolase_fold"/>
</dbReference>
<dbReference type="SUPFAM" id="SSF53474">
    <property type="entry name" value="alpha/beta-Hydrolases"/>
    <property type="match status" value="1"/>
</dbReference>
<dbReference type="Proteomes" id="UP001366166">
    <property type="component" value="Chromosome"/>
</dbReference>
<feature type="chain" id="PRO_5043806970" evidence="2">
    <location>
        <begin position="33"/>
        <end position="437"/>
    </location>
</feature>
<name>A0AAU9EGY3_9BACT</name>
<dbReference type="Pfam" id="PF06500">
    <property type="entry name" value="FrsA-like"/>
    <property type="match status" value="1"/>
</dbReference>
<keyword evidence="3" id="KW-0031">Aminopeptidase</keyword>
<dbReference type="InterPro" id="IPR050261">
    <property type="entry name" value="FrsA_esterase"/>
</dbReference>
<evidence type="ECO:0000256" key="2">
    <source>
        <dbReference type="SAM" id="SignalP"/>
    </source>
</evidence>